<accession>A0A1F2PMD4</accession>
<dbReference type="OrthoDB" id="9769481at2"/>
<dbReference type="EMBL" id="CP087994">
    <property type="protein sequence ID" value="UYO63528.1"/>
    <property type="molecule type" value="Genomic_DNA"/>
</dbReference>
<evidence type="ECO:0000313" key="1">
    <source>
        <dbReference type="EMBL" id="OFV71856.1"/>
    </source>
</evidence>
<dbReference type="AlphaFoldDB" id="A0A1F2PMD4"/>
<keyword evidence="4" id="KW-1185">Reference proteome</keyword>
<organism evidence="1 3">
    <name type="scientific">Acetobacterium wieringae</name>
    <dbReference type="NCBI Taxonomy" id="52694"/>
    <lineage>
        <taxon>Bacteria</taxon>
        <taxon>Bacillati</taxon>
        <taxon>Bacillota</taxon>
        <taxon>Clostridia</taxon>
        <taxon>Eubacteriales</taxon>
        <taxon>Eubacteriaceae</taxon>
        <taxon>Acetobacterium</taxon>
    </lineage>
</organism>
<dbReference type="RefSeq" id="WP_070369963.1">
    <property type="nucleotide sequence ID" value="NZ_CABIIK010000034.1"/>
</dbReference>
<dbReference type="Pfam" id="PF26363">
    <property type="entry name" value="Phospholipase-like"/>
    <property type="match status" value="1"/>
</dbReference>
<dbReference type="InterPro" id="IPR029058">
    <property type="entry name" value="AB_hydrolase_fold"/>
</dbReference>
<dbReference type="Proteomes" id="UP000176244">
    <property type="component" value="Unassembled WGS sequence"/>
</dbReference>
<sequence length="282" mass="31320">MLYHSELNLISQLAALNLPVEPSRLPDYSVGEMVAALLQNVNNLQGDCAMSAAEWDQSLHLMMANPHLTALKVLAYTNQPENGLVAYCFSDVIPHSGIIAFRGTTGIGWIDNIQGGFVTDTPQQLKALEFYRAVDAAFDMEHYTLTGHSKGGNNGQYITVVAGRKISRCVTFNSQGFSAEFIRKYATEIIANQDKIIAYESAWDVVNILLNSIAGKRIVVGNESKLPHNNHPPNRLLDQHGEIRNLDMRHPFYAGFQNFTVTLTQIASKAKQQLEKTRTTKK</sequence>
<name>A0A1F2PMD4_9FIRM</name>
<reference evidence="1 3" key="1">
    <citation type="submission" date="2015-09" db="EMBL/GenBank/DDBJ databases">
        <title>Genome sequence of Acetobacterium wieringae DSM 1911.</title>
        <authorList>
            <person name="Poehlein A."/>
            <person name="Bengelsdorf F.R."/>
            <person name="Schiel-Bengelsdorf B."/>
            <person name="Duerre P."/>
            <person name="Daniel R."/>
        </authorList>
    </citation>
    <scope>NUCLEOTIDE SEQUENCE [LARGE SCALE GENOMIC DNA]</scope>
    <source>
        <strain evidence="1 3">DSM 1911</strain>
    </source>
</reference>
<reference evidence="2" key="2">
    <citation type="submission" date="2021-11" db="EMBL/GenBank/DDBJ databases">
        <title>Isoprene-degrading acetogen.</title>
        <authorList>
            <person name="Yang Y."/>
            <person name="Jin H."/>
            <person name="Yan J."/>
        </authorList>
    </citation>
    <scope>NUCLEOTIDE SEQUENCE</scope>
    <source>
        <strain evidence="2">Berkeley</strain>
    </source>
</reference>
<dbReference type="EMBL" id="LKEU01000014">
    <property type="protein sequence ID" value="OFV71856.1"/>
    <property type="molecule type" value="Genomic_DNA"/>
</dbReference>
<gene>
    <name evidence="1" type="ORF">ACWI_06040</name>
    <name evidence="2" type="ORF">LNN31_03600</name>
</gene>
<dbReference type="STRING" id="52694.ACWI_06040"/>
<dbReference type="SUPFAM" id="SSF53474">
    <property type="entry name" value="alpha/beta-Hydrolases"/>
    <property type="match status" value="1"/>
</dbReference>
<protein>
    <submittedName>
        <fullName evidence="2">DUF2974 domain-containing protein</fullName>
    </submittedName>
</protein>
<proteinExistence type="predicted"/>
<evidence type="ECO:0000313" key="2">
    <source>
        <dbReference type="EMBL" id="UYO63528.1"/>
    </source>
</evidence>
<dbReference type="Proteomes" id="UP001163550">
    <property type="component" value="Chromosome"/>
</dbReference>
<evidence type="ECO:0000313" key="4">
    <source>
        <dbReference type="Proteomes" id="UP001163550"/>
    </source>
</evidence>
<evidence type="ECO:0000313" key="3">
    <source>
        <dbReference type="Proteomes" id="UP000176244"/>
    </source>
</evidence>